<dbReference type="GO" id="GO:0000981">
    <property type="term" value="F:DNA-binding transcription factor activity, RNA polymerase II-specific"/>
    <property type="evidence" value="ECO:0007669"/>
    <property type="project" value="InterPro"/>
</dbReference>
<keyword evidence="2" id="KW-0539">Nucleus</keyword>
<evidence type="ECO:0000259" key="5">
    <source>
        <dbReference type="PROSITE" id="PS50048"/>
    </source>
</evidence>
<dbReference type="SMART" id="SM00066">
    <property type="entry name" value="GAL4"/>
    <property type="match status" value="1"/>
</dbReference>
<dbReference type="EMBL" id="CP003827">
    <property type="protein sequence ID" value="AFR96499.2"/>
    <property type="molecule type" value="Genomic_DNA"/>
</dbReference>
<proteinExistence type="predicted"/>
<dbReference type="CDD" id="cd00067">
    <property type="entry name" value="GAL4"/>
    <property type="match status" value="1"/>
</dbReference>
<evidence type="ECO:0000256" key="4">
    <source>
        <dbReference type="SAM" id="SignalP"/>
    </source>
</evidence>
<dbReference type="GeneID" id="23886791"/>
<feature type="region of interest" description="Disordered" evidence="3">
    <location>
        <begin position="110"/>
        <end position="143"/>
    </location>
</feature>
<dbReference type="RefSeq" id="XP_012050900.1">
    <property type="nucleotide sequence ID" value="XM_012195510.1"/>
</dbReference>
<dbReference type="PROSITE" id="PS50048">
    <property type="entry name" value="ZN2_CY6_FUNGAL_2"/>
    <property type="match status" value="1"/>
</dbReference>
<name>J9VV86_CRYN9</name>
<sequence>MIATPSPFPYLLHLTLLLFSHVLEEGIGSQSFTFTPVIYHISLCIISALFGMPADAGKRPSNKVCDQCRRQKVKCKELEGFNADGARHLNLEPTCQRCYRRKERCTFTYSPKKSGRPSSVHTRMSRPSRSPSPVQPVPTTPLNPTIRTMANIDEIVSSLAVVSNDCSGADPDSIPAQVSGSVTLPVDDQENVNYLALQGAIDGANNNRTNDLVSALQQCTPTFQFPPDYFANATLPLNIAGWRSHAFRLPGEIRPSGNSTSGTIFFDTPSTTQALAEGNQPQPRSNSPSETAILASLKATNEPESFMPIDVIAPWSDVCFFLSLHMRHQHVLVPIVHKSSFASDLLHRRDQRDETFRGLLASIVAYVICQSPISLMGEQYSRERLKRILFRAHRFSRACQLRNSHQPSLSMLGSVILDLISTQATHNLTSTDMLAAEARRLVYTLRVNQTEPKEGMNLIEREICHRMYWEVVAIEKTLALNGAPIMLLEMEGVPPLPMAVDDEYISEESYFPQPLGKRSYMTGFVIVTQIFRLLGQCLQRHRMFLCEKDQSTDTESSLRWTEQTLEELETLTNDVPVIVTSDAAQPESWWGIQCANIHITALCVQFACIDFRSALSPGYDSPPQRQITARKAYDILSSIPIECLASNGQSVRGKILRVVLSLLSFAPDPSDISGHVWDWWNLYHSVHFIQAMPEASE</sequence>
<feature type="compositionally biased region" description="Polar residues" evidence="3">
    <location>
        <begin position="110"/>
        <end position="122"/>
    </location>
</feature>
<accession>J9VV86</accession>
<gene>
    <name evidence="6" type="ORF">CNAG_03279</name>
</gene>
<dbReference type="KEGG" id="cng:CNAG_03279"/>
<dbReference type="PANTHER" id="PTHR31668:SF30">
    <property type="entry name" value="ZN(II)2CYS6 TRANSCRIPTION FACTOR (EUROFUNG)"/>
    <property type="match status" value="1"/>
</dbReference>
<dbReference type="OrthoDB" id="1708823at2759"/>
<evidence type="ECO:0000256" key="3">
    <source>
        <dbReference type="SAM" id="MobiDB-lite"/>
    </source>
</evidence>
<dbReference type="Pfam" id="PF04082">
    <property type="entry name" value="Fungal_trans"/>
    <property type="match status" value="1"/>
</dbReference>
<dbReference type="VEuPathDB" id="FungiDB:CNAG_03279"/>
<evidence type="ECO:0000256" key="1">
    <source>
        <dbReference type="ARBA" id="ARBA00022723"/>
    </source>
</evidence>
<feature type="domain" description="Zn(2)-C6 fungal-type" evidence="5">
    <location>
        <begin position="64"/>
        <end position="107"/>
    </location>
</feature>
<organism evidence="6 7">
    <name type="scientific">Cryptococcus neoformans (strain H99 / ATCC 208821 / CBS 10515 / FGSC 9487)</name>
    <name type="common">Cryptococcus neoformans var. grubii serotype A</name>
    <dbReference type="NCBI Taxonomy" id="235443"/>
    <lineage>
        <taxon>Eukaryota</taxon>
        <taxon>Fungi</taxon>
        <taxon>Dikarya</taxon>
        <taxon>Basidiomycota</taxon>
        <taxon>Agaricomycotina</taxon>
        <taxon>Tremellomycetes</taxon>
        <taxon>Tremellales</taxon>
        <taxon>Cryptococcaceae</taxon>
        <taxon>Cryptococcus</taxon>
        <taxon>Cryptococcus neoformans species complex</taxon>
    </lineage>
</organism>
<feature type="chain" id="PRO_5003828124" description="Zn(2)-C6 fungal-type domain-containing protein" evidence="4">
    <location>
        <begin position="29"/>
        <end position="697"/>
    </location>
</feature>
<keyword evidence="4" id="KW-0732">Signal</keyword>
<feature type="signal peptide" evidence="4">
    <location>
        <begin position="1"/>
        <end position="28"/>
    </location>
</feature>
<dbReference type="PANTHER" id="PTHR31668">
    <property type="entry name" value="GLUCOSE TRANSPORT TRANSCRIPTION REGULATOR RGT1-RELATED-RELATED"/>
    <property type="match status" value="1"/>
</dbReference>
<protein>
    <recommendedName>
        <fullName evidence="5">Zn(2)-C6 fungal-type domain-containing protein</fullName>
    </recommendedName>
</protein>
<evidence type="ECO:0000313" key="7">
    <source>
        <dbReference type="Proteomes" id="UP000010091"/>
    </source>
</evidence>
<keyword evidence="7" id="KW-1185">Reference proteome</keyword>
<dbReference type="HOGENOM" id="CLU_396898_0_0_1"/>
<dbReference type="GO" id="GO:0006351">
    <property type="term" value="P:DNA-templated transcription"/>
    <property type="evidence" value="ECO:0007669"/>
    <property type="project" value="InterPro"/>
</dbReference>
<reference evidence="6 7" key="1">
    <citation type="journal article" date="2014" name="PLoS Genet.">
        <title>Analysis of the genome and transcriptome of Cryptococcus neoformans var. grubii reveals complex RNA expression and microevolution leading to virulence attenuation.</title>
        <authorList>
            <person name="Janbon G."/>
            <person name="Ormerod K.L."/>
            <person name="Paulet D."/>
            <person name="Byrnes E.J.III."/>
            <person name="Yadav V."/>
            <person name="Chatterjee G."/>
            <person name="Mullapudi N."/>
            <person name="Hon C.C."/>
            <person name="Billmyre R.B."/>
            <person name="Brunel F."/>
            <person name="Bahn Y.S."/>
            <person name="Chen W."/>
            <person name="Chen Y."/>
            <person name="Chow E.W."/>
            <person name="Coppee J.Y."/>
            <person name="Floyd-Averette A."/>
            <person name="Gaillardin C."/>
            <person name="Gerik K.J."/>
            <person name="Goldberg J."/>
            <person name="Gonzalez-Hilarion S."/>
            <person name="Gujja S."/>
            <person name="Hamlin J.L."/>
            <person name="Hsueh Y.P."/>
            <person name="Ianiri G."/>
            <person name="Jones S."/>
            <person name="Kodira C.D."/>
            <person name="Kozubowski L."/>
            <person name="Lam W."/>
            <person name="Marra M."/>
            <person name="Mesner L.D."/>
            <person name="Mieczkowski P.A."/>
            <person name="Moyrand F."/>
            <person name="Nielsen K."/>
            <person name="Proux C."/>
            <person name="Rossignol T."/>
            <person name="Schein J.E."/>
            <person name="Sun S."/>
            <person name="Wollschlaeger C."/>
            <person name="Wood I.A."/>
            <person name="Zeng Q."/>
            <person name="Neuveglise C."/>
            <person name="Newlon C.S."/>
            <person name="Perfect J.R."/>
            <person name="Lodge J.K."/>
            <person name="Idnurm A."/>
            <person name="Stajich J.E."/>
            <person name="Kronstad J.W."/>
            <person name="Sanyal K."/>
            <person name="Heitman J."/>
            <person name="Fraser J.A."/>
            <person name="Cuomo C.A."/>
            <person name="Dietrich F.S."/>
        </authorList>
    </citation>
    <scope>NUCLEOTIDE SEQUENCE [LARGE SCALE GENOMIC DNA]</scope>
    <source>
        <strain evidence="7">H99 / ATCC 208821 / CBS 10515 / FGSC 9487</strain>
    </source>
</reference>
<keyword evidence="1" id="KW-0479">Metal-binding</keyword>
<dbReference type="Proteomes" id="UP000010091">
    <property type="component" value="Chromosome 8"/>
</dbReference>
<evidence type="ECO:0000256" key="2">
    <source>
        <dbReference type="ARBA" id="ARBA00023242"/>
    </source>
</evidence>
<dbReference type="GO" id="GO:0003677">
    <property type="term" value="F:DNA binding"/>
    <property type="evidence" value="ECO:0007669"/>
    <property type="project" value="InterPro"/>
</dbReference>
<evidence type="ECO:0000313" key="6">
    <source>
        <dbReference type="EMBL" id="AFR96499.2"/>
    </source>
</evidence>
<dbReference type="AlphaFoldDB" id="J9VV86"/>
<dbReference type="InterPro" id="IPR050797">
    <property type="entry name" value="Carb_Metab_Trans_Reg"/>
</dbReference>
<dbReference type="CDD" id="cd12148">
    <property type="entry name" value="fungal_TF_MHR"/>
    <property type="match status" value="1"/>
</dbReference>
<dbReference type="InterPro" id="IPR007219">
    <property type="entry name" value="XnlR_reg_dom"/>
</dbReference>
<dbReference type="GO" id="GO:0008270">
    <property type="term" value="F:zinc ion binding"/>
    <property type="evidence" value="ECO:0007669"/>
    <property type="project" value="InterPro"/>
</dbReference>
<dbReference type="InterPro" id="IPR036864">
    <property type="entry name" value="Zn2-C6_fun-type_DNA-bd_sf"/>
</dbReference>
<dbReference type="InterPro" id="IPR001138">
    <property type="entry name" value="Zn2Cys6_DnaBD"/>
</dbReference>
<dbReference type="SUPFAM" id="SSF57701">
    <property type="entry name" value="Zn2/Cys6 DNA-binding domain"/>
    <property type="match status" value="1"/>
</dbReference>
<dbReference type="Gene3D" id="4.10.240.10">
    <property type="entry name" value="Zn(2)-C6 fungal-type DNA-binding domain"/>
    <property type="match status" value="1"/>
</dbReference>